<evidence type="ECO:0000259" key="6">
    <source>
        <dbReference type="PROSITE" id="PS50238"/>
    </source>
</evidence>
<dbReference type="PROSITE" id="PS50238">
    <property type="entry name" value="RHOGAP"/>
    <property type="match status" value="1"/>
</dbReference>
<dbReference type="InterPro" id="IPR008936">
    <property type="entry name" value="Rho_GTPase_activation_prot"/>
</dbReference>
<evidence type="ECO:0000256" key="4">
    <source>
        <dbReference type="ARBA" id="ARBA00023329"/>
    </source>
</evidence>
<name>A0A2V3J472_9FLOR</name>
<dbReference type="STRING" id="448386.A0A2V3J472"/>
<dbReference type="Gene3D" id="2.60.40.10">
    <property type="entry name" value="Immunoglobulins"/>
    <property type="match status" value="1"/>
</dbReference>
<evidence type="ECO:0000313" key="8">
    <source>
        <dbReference type="Proteomes" id="UP000247409"/>
    </source>
</evidence>
<dbReference type="PANTHER" id="PTHR11200:SF300">
    <property type="entry name" value="TYPE II INOSITOL 1,4,5-TRISPHOSPHATE 5-PHOSPHATASE"/>
    <property type="match status" value="1"/>
</dbReference>
<reference evidence="7 8" key="1">
    <citation type="journal article" date="2018" name="Mol. Biol. Evol.">
        <title>Analysis of the draft genome of the red seaweed Gracilariopsis chorda provides insights into genome size evolution in Rhodophyta.</title>
        <authorList>
            <person name="Lee J."/>
            <person name="Yang E.C."/>
            <person name="Graf L."/>
            <person name="Yang J.H."/>
            <person name="Qiu H."/>
            <person name="Zel Zion U."/>
            <person name="Chan C.X."/>
            <person name="Stephens T.G."/>
            <person name="Weber A.P.M."/>
            <person name="Boo G.H."/>
            <person name="Boo S.M."/>
            <person name="Kim K.M."/>
            <person name="Shin Y."/>
            <person name="Jung M."/>
            <person name="Lee S.J."/>
            <person name="Yim H.S."/>
            <person name="Lee J.H."/>
            <person name="Bhattacharya D."/>
            <person name="Yoon H.S."/>
        </authorList>
    </citation>
    <scope>NUCLEOTIDE SEQUENCE [LARGE SCALE GENOMIC DNA]</scope>
    <source>
        <strain evidence="7 8">SKKU-2015</strain>
        <tissue evidence="7">Whole body</tissue>
    </source>
</reference>
<evidence type="ECO:0000256" key="5">
    <source>
        <dbReference type="SAM" id="MobiDB-lite"/>
    </source>
</evidence>
<dbReference type="EMBL" id="NBIV01000007">
    <property type="protein sequence ID" value="PXF49179.1"/>
    <property type="molecule type" value="Genomic_DNA"/>
</dbReference>
<feature type="domain" description="Rho-GAP" evidence="6">
    <location>
        <begin position="603"/>
        <end position="795"/>
    </location>
</feature>
<dbReference type="GO" id="GO:0030670">
    <property type="term" value="C:phagocytic vesicle membrane"/>
    <property type="evidence" value="ECO:0007669"/>
    <property type="project" value="UniProtKB-SubCell"/>
</dbReference>
<keyword evidence="4" id="KW-0968">Cytoplasmic vesicle</keyword>
<accession>A0A2V3J472</accession>
<dbReference type="Pfam" id="PF22669">
    <property type="entry name" value="Exo_endo_phos2"/>
    <property type="match status" value="2"/>
</dbReference>
<dbReference type="InterPro" id="IPR036691">
    <property type="entry name" value="Endo/exonu/phosph_ase_sf"/>
</dbReference>
<feature type="region of interest" description="Disordered" evidence="5">
    <location>
        <begin position="204"/>
        <end position="228"/>
    </location>
</feature>
<dbReference type="InterPro" id="IPR000300">
    <property type="entry name" value="IPPc"/>
</dbReference>
<dbReference type="AlphaFoldDB" id="A0A2V3J472"/>
<keyword evidence="8" id="KW-1185">Reference proteome</keyword>
<proteinExistence type="predicted"/>
<dbReference type="Gene3D" id="1.10.555.10">
    <property type="entry name" value="Rho GTPase activation protein"/>
    <property type="match status" value="1"/>
</dbReference>
<dbReference type="InterPro" id="IPR000198">
    <property type="entry name" value="RhoGAP_dom"/>
</dbReference>
<sequence>MNPDALNSALSSRRKGWFAHVMTGRRNDFTSYKELSIFAGTWNVNGRSPEPSLDLIPWLFPLHPRRKNAFDVYMLGLQEVQTLSGIDAVRTDTMRGYEWTRKIRSLLDDEYQLIGDEQLVGIMLLVFVRKNHLPFLSNVRKSTAATGFLNTVGNKGGIAMRFQLYDRSISCVACHLSAHTGNVDRRNQDFRDVVRKAVFEHPDVIDDSPTASSNSLPDARLQEPKPSWSWNSTDLKSIASAPPQYAAVNGAASTTWLDNMKYVRAMAASAIAEFGNGPNSSSSQLSTGIFEHDVVFWLGDLNYRIDAPLENVMAWIQQQNWAALRKSDELQLQMRTSDIFTGFREGLTNFPPTYKFERFSDKYATDENGEFKRTPAYTDRILWKPGVDHDGKELQVRLKRYECCKVYSSDHRPVYAHFGMNFGIEDKVSKSRVQAEVDKAVDRKMNKYLPNIQIEPSPVPLGYVTYGEACEARVTLKNMSESGKAHVKISTTRPYPEWLLFDSSRWRNVVISPGSSAHLILSALVGYEHGVASRIIKDGCMLNTTLEVFIEPGRVCRRIDISGRYVPTTLGLPLEMLSMMSRPVRSLRRSSKEVDSALSVDRQDLDNYAEDRSHPSALPLAVPKEIWLLVDALLRVHPGDDESYMNRFPNLFLQESEKSEMQEVLSFIDEGEAIPYHADGHAVASCLVEVLKNLEDRVIPQIVYRRVMEAGKTEDPMMVHALVQMLPPINVNMFWYIIGLLCQLRSVKKQGDDTTMIAQLFGNVLLPRPPSKSLKDVKTRTSFILAAIRYRQSVQPSTYQAVIDLKRPMSHPKRISTKQAV</sequence>
<keyword evidence="3" id="KW-0967">Endosome</keyword>
<dbReference type="SMART" id="SM00128">
    <property type="entry name" value="IPPc"/>
    <property type="match status" value="1"/>
</dbReference>
<dbReference type="GO" id="GO:0007165">
    <property type="term" value="P:signal transduction"/>
    <property type="evidence" value="ECO:0007669"/>
    <property type="project" value="InterPro"/>
</dbReference>
<dbReference type="OrthoDB" id="5879at2759"/>
<dbReference type="PANTHER" id="PTHR11200">
    <property type="entry name" value="INOSITOL 5-PHOSPHATASE"/>
    <property type="match status" value="1"/>
</dbReference>
<evidence type="ECO:0000313" key="7">
    <source>
        <dbReference type="EMBL" id="PXF49179.1"/>
    </source>
</evidence>
<dbReference type="SMART" id="SM00324">
    <property type="entry name" value="RhoGAP"/>
    <property type="match status" value="1"/>
</dbReference>
<dbReference type="Pfam" id="PF00620">
    <property type="entry name" value="RhoGAP"/>
    <property type="match status" value="1"/>
</dbReference>
<dbReference type="GO" id="GO:0004439">
    <property type="term" value="F:phosphatidylinositol-4,5-bisphosphate 5-phosphatase activity"/>
    <property type="evidence" value="ECO:0007669"/>
    <property type="project" value="TreeGrafter"/>
</dbReference>
<comment type="subcellular location">
    <subcellularLocation>
        <location evidence="2">Cytoplasmic vesicle</location>
        <location evidence="2">Phagosome membrane</location>
    </subcellularLocation>
    <subcellularLocation>
        <location evidence="1">Early endosome membrane</location>
    </subcellularLocation>
</comment>
<gene>
    <name evidence="7" type="ORF">BWQ96_00968</name>
</gene>
<dbReference type="GO" id="GO:0046856">
    <property type="term" value="P:phosphatidylinositol dephosphorylation"/>
    <property type="evidence" value="ECO:0007669"/>
    <property type="project" value="InterPro"/>
</dbReference>
<dbReference type="InterPro" id="IPR046985">
    <property type="entry name" value="IP5"/>
</dbReference>
<dbReference type="SUPFAM" id="SSF56219">
    <property type="entry name" value="DNase I-like"/>
    <property type="match status" value="1"/>
</dbReference>
<dbReference type="SUPFAM" id="SSF48350">
    <property type="entry name" value="GTPase activation domain, GAP"/>
    <property type="match status" value="1"/>
</dbReference>
<evidence type="ECO:0000256" key="3">
    <source>
        <dbReference type="ARBA" id="ARBA00022753"/>
    </source>
</evidence>
<protein>
    <submittedName>
        <fullName evidence="7">Inositol polyphosphate 5-phosphatase OCRL-1</fullName>
    </submittedName>
</protein>
<dbReference type="Gene3D" id="3.60.10.10">
    <property type="entry name" value="Endonuclease/exonuclease/phosphatase"/>
    <property type="match status" value="1"/>
</dbReference>
<dbReference type="Proteomes" id="UP000247409">
    <property type="component" value="Unassembled WGS sequence"/>
</dbReference>
<comment type="caution">
    <text evidence="7">The sequence shown here is derived from an EMBL/GenBank/DDBJ whole genome shotgun (WGS) entry which is preliminary data.</text>
</comment>
<dbReference type="GO" id="GO:0031901">
    <property type="term" value="C:early endosome membrane"/>
    <property type="evidence" value="ECO:0007669"/>
    <property type="project" value="UniProtKB-SubCell"/>
</dbReference>
<organism evidence="7 8">
    <name type="scientific">Gracilariopsis chorda</name>
    <dbReference type="NCBI Taxonomy" id="448386"/>
    <lineage>
        <taxon>Eukaryota</taxon>
        <taxon>Rhodophyta</taxon>
        <taxon>Florideophyceae</taxon>
        <taxon>Rhodymeniophycidae</taxon>
        <taxon>Gracilariales</taxon>
        <taxon>Gracilariaceae</taxon>
        <taxon>Gracilariopsis</taxon>
    </lineage>
</organism>
<evidence type="ECO:0000256" key="1">
    <source>
        <dbReference type="ARBA" id="ARBA00004146"/>
    </source>
</evidence>
<dbReference type="InterPro" id="IPR013783">
    <property type="entry name" value="Ig-like_fold"/>
</dbReference>
<evidence type="ECO:0000256" key="2">
    <source>
        <dbReference type="ARBA" id="ARBA00004580"/>
    </source>
</evidence>